<dbReference type="InterPro" id="IPR044751">
    <property type="entry name" value="Ion_transp-like_CBS"/>
</dbReference>
<dbReference type="PANTHER" id="PTHR22777:SF32">
    <property type="entry name" value="UPF0053 INNER MEMBRANE PROTEIN YFJD"/>
    <property type="match status" value="1"/>
</dbReference>
<accession>A0A3P3W2Z1</accession>
<evidence type="ECO:0000259" key="13">
    <source>
        <dbReference type="PROSITE" id="PS51371"/>
    </source>
</evidence>
<feature type="compositionally biased region" description="Basic and acidic residues" evidence="11">
    <location>
        <begin position="431"/>
        <end position="453"/>
    </location>
</feature>
<dbReference type="SMART" id="SM00116">
    <property type="entry name" value="CBS"/>
    <property type="match status" value="2"/>
</dbReference>
<dbReference type="OrthoDB" id="110231at2"/>
<feature type="transmembrane region" description="Helical" evidence="12">
    <location>
        <begin position="57"/>
        <end position="81"/>
    </location>
</feature>
<evidence type="ECO:0000256" key="6">
    <source>
        <dbReference type="ARBA" id="ARBA00022989"/>
    </source>
</evidence>
<dbReference type="RefSeq" id="WP_124968962.1">
    <property type="nucleotide sequence ID" value="NZ_RQVS01000001.1"/>
</dbReference>
<evidence type="ECO:0000313" key="15">
    <source>
        <dbReference type="EMBL" id="RRJ88758.1"/>
    </source>
</evidence>
<keyword evidence="8 10" id="KW-0472">Membrane</keyword>
<evidence type="ECO:0000256" key="1">
    <source>
        <dbReference type="ARBA" id="ARBA00004651"/>
    </source>
</evidence>
<evidence type="ECO:0000256" key="11">
    <source>
        <dbReference type="SAM" id="MobiDB-lite"/>
    </source>
</evidence>
<evidence type="ECO:0000313" key="16">
    <source>
        <dbReference type="Proteomes" id="UP000274391"/>
    </source>
</evidence>
<dbReference type="InterPro" id="IPR005170">
    <property type="entry name" value="Transptr-assoc_dom"/>
</dbReference>
<keyword evidence="16" id="KW-1185">Reference proteome</keyword>
<dbReference type="CDD" id="cd04590">
    <property type="entry name" value="CBS_pair_CorC_HlyC_assoc"/>
    <property type="match status" value="1"/>
</dbReference>
<feature type="domain" description="CBS" evidence="13">
    <location>
        <begin position="204"/>
        <end position="265"/>
    </location>
</feature>
<dbReference type="PROSITE" id="PS51371">
    <property type="entry name" value="CBS"/>
    <property type="match status" value="2"/>
</dbReference>
<dbReference type="PROSITE" id="PS51846">
    <property type="entry name" value="CNNM"/>
    <property type="match status" value="1"/>
</dbReference>
<dbReference type="Pfam" id="PF03471">
    <property type="entry name" value="CorC_HlyC"/>
    <property type="match status" value="1"/>
</dbReference>
<evidence type="ECO:0000256" key="5">
    <source>
        <dbReference type="ARBA" id="ARBA00022737"/>
    </source>
</evidence>
<keyword evidence="5" id="KW-0677">Repeat</keyword>
<evidence type="ECO:0000256" key="9">
    <source>
        <dbReference type="PROSITE-ProRule" id="PRU00703"/>
    </source>
</evidence>
<dbReference type="InterPro" id="IPR002550">
    <property type="entry name" value="CNNM"/>
</dbReference>
<dbReference type="InterPro" id="IPR036318">
    <property type="entry name" value="FAD-bd_PCMH-like_sf"/>
</dbReference>
<sequence>MIWFGVIVAAVVLLIGAALLAAADAALGALSRADIDELADDGRSSKALRAIAADPESHAVALNFARVALDTIAAVLVGVAFARTFDQAWLAFLVAVAIMLVAAFVLTGSSPRSIGRAHPRATLRAMAGLIRVTRVTAGPIADLLVAIGDTVTPGRPARSSGFTSEEQLLSLVDEATELEVLNDSDRELIHSVFDFGDRLVREVMVARTDMVTVDVDDTVADALAVLIDVGYSRAPIIGRDSDDVRGIVYVKDLAKFLQLDAGNPQTRVELVSRPVDFVPESVTADELLRRMRRQSRHFAMVVDEYGGIAGLVTLEDLIEELVGEISDEYDRHVESVELLANGDLRVSSRMPIDELGELFDIDLDFDDVDSVGGLLAKELDKIPELGDVVETHGLQLTADRIGRRRRVTAVTVRAIALPSEDDEFGGEVPDSIDHVLDDRRPTRRGTRSERDHA</sequence>
<feature type="transmembrane region" description="Helical" evidence="12">
    <location>
        <begin position="88"/>
        <end position="106"/>
    </location>
</feature>
<feature type="domain" description="CNNM transmembrane" evidence="14">
    <location>
        <begin position="1"/>
        <end position="185"/>
    </location>
</feature>
<dbReference type="GO" id="GO:0005886">
    <property type="term" value="C:plasma membrane"/>
    <property type="evidence" value="ECO:0007669"/>
    <property type="project" value="UniProtKB-SubCell"/>
</dbReference>
<reference evidence="15 16" key="1">
    <citation type="submission" date="2018-11" db="EMBL/GenBank/DDBJ databases">
        <title>YIM 102482-1 draft genome.</title>
        <authorList>
            <person name="Li G."/>
            <person name="Jiang Y."/>
        </authorList>
    </citation>
    <scope>NUCLEOTIDE SEQUENCE [LARGE SCALE GENOMIC DNA]</scope>
    <source>
        <strain evidence="15 16">YIM 102482-1</strain>
    </source>
</reference>
<keyword evidence="4 10" id="KW-0812">Transmembrane</keyword>
<dbReference type="SMART" id="SM01091">
    <property type="entry name" value="CorC_HlyC"/>
    <property type="match status" value="1"/>
</dbReference>
<dbReference type="Pfam" id="PF00571">
    <property type="entry name" value="CBS"/>
    <property type="match status" value="2"/>
</dbReference>
<dbReference type="PANTHER" id="PTHR22777">
    <property type="entry name" value="HEMOLYSIN-RELATED"/>
    <property type="match status" value="1"/>
</dbReference>
<feature type="region of interest" description="Disordered" evidence="11">
    <location>
        <begin position="422"/>
        <end position="453"/>
    </location>
</feature>
<organism evidence="15 16">
    <name type="scientific">Gulosibacter macacae</name>
    <dbReference type="NCBI Taxonomy" id="2488791"/>
    <lineage>
        <taxon>Bacteria</taxon>
        <taxon>Bacillati</taxon>
        <taxon>Actinomycetota</taxon>
        <taxon>Actinomycetes</taxon>
        <taxon>Micrococcales</taxon>
        <taxon>Microbacteriaceae</taxon>
        <taxon>Gulosibacter</taxon>
    </lineage>
</organism>
<dbReference type="AlphaFoldDB" id="A0A3P3W2Z1"/>
<keyword evidence="7 9" id="KW-0129">CBS domain</keyword>
<dbReference type="Gene3D" id="3.30.465.10">
    <property type="match status" value="1"/>
</dbReference>
<dbReference type="Proteomes" id="UP000274391">
    <property type="component" value="Unassembled WGS sequence"/>
</dbReference>
<proteinExistence type="inferred from homology"/>
<name>A0A3P3W2Z1_9MICO</name>
<dbReference type="Gene3D" id="3.10.580.10">
    <property type="entry name" value="CBS-domain"/>
    <property type="match status" value="1"/>
</dbReference>
<dbReference type="InterPro" id="IPR000644">
    <property type="entry name" value="CBS_dom"/>
</dbReference>
<comment type="subcellular location">
    <subcellularLocation>
        <location evidence="1">Cell membrane</location>
        <topology evidence="1">Multi-pass membrane protein</topology>
    </subcellularLocation>
</comment>
<dbReference type="InterPro" id="IPR016169">
    <property type="entry name" value="FAD-bd_PCMH_sub2"/>
</dbReference>
<evidence type="ECO:0000259" key="14">
    <source>
        <dbReference type="PROSITE" id="PS51846"/>
    </source>
</evidence>
<evidence type="ECO:0000256" key="10">
    <source>
        <dbReference type="PROSITE-ProRule" id="PRU01193"/>
    </source>
</evidence>
<dbReference type="GO" id="GO:0050660">
    <property type="term" value="F:flavin adenine dinucleotide binding"/>
    <property type="evidence" value="ECO:0007669"/>
    <property type="project" value="InterPro"/>
</dbReference>
<protein>
    <submittedName>
        <fullName evidence="15">HlyC/CorC family transporter</fullName>
    </submittedName>
</protein>
<keyword evidence="6 10" id="KW-1133">Transmembrane helix</keyword>
<evidence type="ECO:0000256" key="4">
    <source>
        <dbReference type="ARBA" id="ARBA00022692"/>
    </source>
</evidence>
<evidence type="ECO:0000256" key="3">
    <source>
        <dbReference type="ARBA" id="ARBA00022475"/>
    </source>
</evidence>
<evidence type="ECO:0000256" key="8">
    <source>
        <dbReference type="ARBA" id="ARBA00023136"/>
    </source>
</evidence>
<dbReference type="SUPFAM" id="SSF56176">
    <property type="entry name" value="FAD-binding/transporter-associated domain-like"/>
    <property type="match status" value="1"/>
</dbReference>
<dbReference type="Pfam" id="PF01595">
    <property type="entry name" value="CNNM"/>
    <property type="match status" value="1"/>
</dbReference>
<dbReference type="SUPFAM" id="SSF54631">
    <property type="entry name" value="CBS-domain pair"/>
    <property type="match status" value="1"/>
</dbReference>
<dbReference type="FunFam" id="3.10.580.10:FF:000002">
    <property type="entry name" value="Magnesium/cobalt efflux protein CorC"/>
    <property type="match status" value="1"/>
</dbReference>
<dbReference type="InterPro" id="IPR046342">
    <property type="entry name" value="CBS_dom_sf"/>
</dbReference>
<comment type="similarity">
    <text evidence="2">Belongs to the UPF0053 family.</text>
</comment>
<dbReference type="EMBL" id="RQVS01000001">
    <property type="protein sequence ID" value="RRJ88758.1"/>
    <property type="molecule type" value="Genomic_DNA"/>
</dbReference>
<evidence type="ECO:0000256" key="2">
    <source>
        <dbReference type="ARBA" id="ARBA00006337"/>
    </source>
</evidence>
<evidence type="ECO:0000256" key="7">
    <source>
        <dbReference type="ARBA" id="ARBA00023122"/>
    </source>
</evidence>
<keyword evidence="3" id="KW-1003">Cell membrane</keyword>
<feature type="domain" description="CBS" evidence="13">
    <location>
        <begin position="271"/>
        <end position="328"/>
    </location>
</feature>
<evidence type="ECO:0000256" key="12">
    <source>
        <dbReference type="SAM" id="Phobius"/>
    </source>
</evidence>
<gene>
    <name evidence="15" type="ORF">EG850_01045</name>
</gene>
<comment type="caution">
    <text evidence="15">The sequence shown here is derived from an EMBL/GenBank/DDBJ whole genome shotgun (WGS) entry which is preliminary data.</text>
</comment>